<feature type="domain" description="FAD dependent oxidoreductase" evidence="1">
    <location>
        <begin position="457"/>
        <end position="529"/>
    </location>
</feature>
<dbReference type="SUPFAM" id="SSF51905">
    <property type="entry name" value="FAD/NAD(P)-binding domain"/>
    <property type="match status" value="1"/>
</dbReference>
<dbReference type="InParanoid" id="A0A4S2N3J8"/>
<feature type="domain" description="FAD dependent oxidoreductase" evidence="1">
    <location>
        <begin position="55"/>
        <end position="424"/>
    </location>
</feature>
<evidence type="ECO:0000313" key="2">
    <source>
        <dbReference type="EMBL" id="TGZ83697.1"/>
    </source>
</evidence>
<organism evidence="2 3">
    <name type="scientific">Ascodesmis nigricans</name>
    <dbReference type="NCBI Taxonomy" id="341454"/>
    <lineage>
        <taxon>Eukaryota</taxon>
        <taxon>Fungi</taxon>
        <taxon>Dikarya</taxon>
        <taxon>Ascomycota</taxon>
        <taxon>Pezizomycotina</taxon>
        <taxon>Pezizomycetes</taxon>
        <taxon>Pezizales</taxon>
        <taxon>Ascodesmidaceae</taxon>
        <taxon>Ascodesmis</taxon>
    </lineage>
</organism>
<dbReference type="GO" id="GO:0005737">
    <property type="term" value="C:cytoplasm"/>
    <property type="evidence" value="ECO:0007669"/>
    <property type="project" value="TreeGrafter"/>
</dbReference>
<dbReference type="PANTHER" id="PTHR13847:SF260">
    <property type="entry name" value="FAD DEPENDENT OXIDOREDUCTASE DOMAIN-CONTAINING PROTEIN"/>
    <property type="match status" value="1"/>
</dbReference>
<dbReference type="OrthoDB" id="429143at2759"/>
<dbReference type="STRING" id="341454.A0A4S2N3J8"/>
<proteinExistence type="predicted"/>
<gene>
    <name evidence="2" type="ORF">EX30DRAFT_361731</name>
</gene>
<reference evidence="2 3" key="1">
    <citation type="submission" date="2019-04" db="EMBL/GenBank/DDBJ databases">
        <title>Comparative genomics and transcriptomics to analyze fruiting body development in filamentous ascomycetes.</title>
        <authorList>
            <consortium name="DOE Joint Genome Institute"/>
            <person name="Lutkenhaus R."/>
            <person name="Traeger S."/>
            <person name="Breuer J."/>
            <person name="Kuo A."/>
            <person name="Lipzen A."/>
            <person name="Pangilinan J."/>
            <person name="Dilworth D."/>
            <person name="Sandor L."/>
            <person name="Poggeler S."/>
            <person name="Barry K."/>
            <person name="Grigoriev I.V."/>
            <person name="Nowrousian M."/>
        </authorList>
    </citation>
    <scope>NUCLEOTIDE SEQUENCE [LARGE SCALE GENOMIC DNA]</scope>
    <source>
        <strain evidence="2 3">CBS 389.68</strain>
    </source>
</reference>
<dbReference type="Pfam" id="PF01266">
    <property type="entry name" value="DAO"/>
    <property type="match status" value="2"/>
</dbReference>
<dbReference type="Gene3D" id="3.50.50.60">
    <property type="entry name" value="FAD/NAD(P)-binding domain"/>
    <property type="match status" value="2"/>
</dbReference>
<keyword evidence="3" id="KW-1185">Reference proteome</keyword>
<dbReference type="Gene3D" id="3.30.9.10">
    <property type="entry name" value="D-Amino Acid Oxidase, subunit A, domain 2"/>
    <property type="match status" value="2"/>
</dbReference>
<name>A0A4S2N3J8_9PEZI</name>
<dbReference type="PANTHER" id="PTHR13847">
    <property type="entry name" value="SARCOSINE DEHYDROGENASE-RELATED"/>
    <property type="match status" value="1"/>
</dbReference>
<sequence length="618" mass="69003">MASHNTPEFTILHDSPTDDPGVPCPASTASFWHSEPSAFLHSHRTTPTLPAAVKTVIIGSGIAGSMTFHHLHNTLTQYQLGPTLMLEARNTCYGATGRNGGHCRPSPYQNGFFEEYCAAWGPSETLTRIRFELLNLQLVREYVRRYQVDCEFVEIPTADVYYEKPALEIARKNLAAVHKFAPEIARKCRLVTDEAEEGRRELRDVLRTPTAKGAVVFEAAKLWPYKLVEAILERAVKEQGLNLQTETLVEAIRRKRNRWEVQTSRGTVLAERVIVAANAHTGHILPQFRGWIYPVRGQMSALTPPTTLLTKPLTHTYILIRDDRRKSDYLIQRPQPSCQLMLGGGRQHEDAEGVLMNDDNISLNVAKYLRTAISGYFANEIGYLSDNVPTKSSPAPGTRKSSDLRESFIERFRNLAVSAGHDAWDAAEGAGMYSQLAASQDFHHRRLSQPSFTIPLPNECHAEYEWSGVMGFSRDEKPFVGRVPAVSSYHARRLGIPEMQDTEGLWVIAGFEGHGMALTTGSAKKLAEMVKTDVEGGRWDEGVKGVQQEWFPRGFMSTPERIGLGDEQLDDEDPEVILLDGADGEPDLDKSNDKVQEDEWVVVGTYEEEAGTAKRNKA</sequence>
<dbReference type="EMBL" id="ML220113">
    <property type="protein sequence ID" value="TGZ83697.1"/>
    <property type="molecule type" value="Genomic_DNA"/>
</dbReference>
<accession>A0A4S2N3J8</accession>
<evidence type="ECO:0000259" key="1">
    <source>
        <dbReference type="Pfam" id="PF01266"/>
    </source>
</evidence>
<dbReference type="InterPro" id="IPR006076">
    <property type="entry name" value="FAD-dep_OxRdtase"/>
</dbReference>
<evidence type="ECO:0000313" key="3">
    <source>
        <dbReference type="Proteomes" id="UP000298138"/>
    </source>
</evidence>
<dbReference type="AlphaFoldDB" id="A0A4S2N3J8"/>
<dbReference type="Proteomes" id="UP000298138">
    <property type="component" value="Unassembled WGS sequence"/>
</dbReference>
<dbReference type="InterPro" id="IPR036188">
    <property type="entry name" value="FAD/NAD-bd_sf"/>
</dbReference>
<protein>
    <submittedName>
        <fullName evidence="2">DAO-domain-containing protein</fullName>
    </submittedName>
</protein>